<organism evidence="6 7">
    <name type="scientific">Leptospirillum ferrooxidans (strain C2-3)</name>
    <dbReference type="NCBI Taxonomy" id="1162668"/>
    <lineage>
        <taxon>Bacteria</taxon>
        <taxon>Pseudomonadati</taxon>
        <taxon>Nitrospirota</taxon>
        <taxon>Nitrospiria</taxon>
        <taxon>Nitrospirales</taxon>
        <taxon>Nitrospiraceae</taxon>
        <taxon>Leptospirillum</taxon>
    </lineage>
</organism>
<dbReference type="STRING" id="1162668.LFE_1622"/>
<dbReference type="EMBL" id="AP012342">
    <property type="protein sequence ID" value="BAM07304.1"/>
    <property type="molecule type" value="Genomic_DNA"/>
</dbReference>
<feature type="domain" description="HTH tetR-type" evidence="5">
    <location>
        <begin position="17"/>
        <end position="77"/>
    </location>
</feature>
<evidence type="ECO:0000256" key="1">
    <source>
        <dbReference type="ARBA" id="ARBA00023015"/>
    </source>
</evidence>
<feature type="DNA-binding region" description="H-T-H motif" evidence="4">
    <location>
        <begin position="40"/>
        <end position="59"/>
    </location>
</feature>
<evidence type="ECO:0000256" key="2">
    <source>
        <dbReference type="ARBA" id="ARBA00023125"/>
    </source>
</evidence>
<name>I0IPV5_LEPFC</name>
<dbReference type="InterPro" id="IPR011075">
    <property type="entry name" value="TetR_C"/>
</dbReference>
<sequence length="206" mass="22969">MIALMKKPIHPGKTPSNVVRTRILETAANLFYLHGISNVGINEVIGKAGVARMSLYHHYSSKDDLILAVLDHISAQRAEIIGNALSGYHTPETRLMAIFLILKETVHEETFRGCAFINAAIERAKQEDPIHARVAKHKRMIQEIFLKLAKEAGADNPDLLARQLMILWDGAITQSYIHQDPEIVSFAVDAARKLIAASLREKQEDS</sequence>
<dbReference type="PANTHER" id="PTHR47506:SF1">
    <property type="entry name" value="HTH-TYPE TRANSCRIPTIONAL REGULATOR YJDC"/>
    <property type="match status" value="1"/>
</dbReference>
<keyword evidence="3" id="KW-0804">Transcription</keyword>
<evidence type="ECO:0000313" key="7">
    <source>
        <dbReference type="Proteomes" id="UP000007382"/>
    </source>
</evidence>
<gene>
    <name evidence="6" type="ordered locus">LFE_1622</name>
</gene>
<dbReference type="PATRIC" id="fig|1162668.3.peg.1933"/>
<dbReference type="PROSITE" id="PS50977">
    <property type="entry name" value="HTH_TETR_2"/>
    <property type="match status" value="1"/>
</dbReference>
<dbReference type="HOGENOM" id="CLU_069356_23_1_0"/>
<proteinExistence type="predicted"/>
<evidence type="ECO:0000313" key="6">
    <source>
        <dbReference type="EMBL" id="BAM07304.1"/>
    </source>
</evidence>
<reference evidence="6 7" key="1">
    <citation type="journal article" date="2012" name="J. Bacteriol.">
        <title>Complete Genome Sequence of Leptospirillum ferrooxidans Strain C2-3, Isolated from a Fresh Volcanic Ash Deposit on the Island of Miyake, Japan.</title>
        <authorList>
            <person name="Fujimura R."/>
            <person name="Sato Y."/>
            <person name="Nishizawa T."/>
            <person name="Oshima K."/>
            <person name="Kim S.-W."/>
            <person name="Hattori M."/>
            <person name="Kamijo T."/>
            <person name="Ohta H."/>
        </authorList>
    </citation>
    <scope>NUCLEOTIDE SEQUENCE [LARGE SCALE GENOMIC DNA]</scope>
    <source>
        <strain evidence="6 7">C2-3</strain>
    </source>
</reference>
<keyword evidence="1" id="KW-0805">Transcription regulation</keyword>
<dbReference type="SUPFAM" id="SSF46689">
    <property type="entry name" value="Homeodomain-like"/>
    <property type="match status" value="1"/>
</dbReference>
<evidence type="ECO:0000256" key="3">
    <source>
        <dbReference type="ARBA" id="ARBA00023163"/>
    </source>
</evidence>
<dbReference type="Proteomes" id="UP000007382">
    <property type="component" value="Chromosome"/>
</dbReference>
<dbReference type="Pfam" id="PF16925">
    <property type="entry name" value="TetR_C_13"/>
    <property type="match status" value="1"/>
</dbReference>
<dbReference type="SUPFAM" id="SSF48498">
    <property type="entry name" value="Tetracyclin repressor-like, C-terminal domain"/>
    <property type="match status" value="1"/>
</dbReference>
<keyword evidence="7" id="KW-1185">Reference proteome</keyword>
<dbReference type="KEGG" id="lfc:LFE_1622"/>
<accession>I0IPV5</accession>
<dbReference type="InterPro" id="IPR009057">
    <property type="entry name" value="Homeodomain-like_sf"/>
</dbReference>
<reference evidence="7" key="2">
    <citation type="submission" date="2012-03" db="EMBL/GenBank/DDBJ databases">
        <title>The complete genome sequence of the pioneer microbe on fresh volcanic deposit, Leptospirillum ferrooxidans strain C2-3.</title>
        <authorList>
            <person name="Fujimura R."/>
            <person name="Sato Y."/>
            <person name="Nishizawa T."/>
            <person name="Nanba K."/>
            <person name="Oshima K."/>
            <person name="Hattori M."/>
            <person name="Kamijo T."/>
            <person name="Ohta H."/>
        </authorList>
    </citation>
    <scope>NUCLEOTIDE SEQUENCE [LARGE SCALE GENOMIC DNA]</scope>
    <source>
        <strain evidence="7">C2-3</strain>
    </source>
</reference>
<protein>
    <submittedName>
        <fullName evidence="6">Putative TetR family transcriptional regulator</fullName>
    </submittedName>
</protein>
<dbReference type="eggNOG" id="COG1309">
    <property type="taxonomic scope" value="Bacteria"/>
</dbReference>
<dbReference type="PANTHER" id="PTHR47506">
    <property type="entry name" value="TRANSCRIPTIONAL REGULATORY PROTEIN"/>
    <property type="match status" value="1"/>
</dbReference>
<dbReference type="PRINTS" id="PR00455">
    <property type="entry name" value="HTHTETR"/>
</dbReference>
<dbReference type="GO" id="GO:0003677">
    <property type="term" value="F:DNA binding"/>
    <property type="evidence" value="ECO:0007669"/>
    <property type="project" value="UniProtKB-UniRule"/>
</dbReference>
<dbReference type="InterPro" id="IPR001647">
    <property type="entry name" value="HTH_TetR"/>
</dbReference>
<evidence type="ECO:0000256" key="4">
    <source>
        <dbReference type="PROSITE-ProRule" id="PRU00335"/>
    </source>
</evidence>
<dbReference type="InterPro" id="IPR036271">
    <property type="entry name" value="Tet_transcr_reg_TetR-rel_C_sf"/>
</dbReference>
<evidence type="ECO:0000259" key="5">
    <source>
        <dbReference type="PROSITE" id="PS50977"/>
    </source>
</evidence>
<dbReference type="AlphaFoldDB" id="I0IPV5"/>
<dbReference type="Pfam" id="PF00440">
    <property type="entry name" value="TetR_N"/>
    <property type="match status" value="1"/>
</dbReference>
<dbReference type="Gene3D" id="1.10.357.10">
    <property type="entry name" value="Tetracycline Repressor, domain 2"/>
    <property type="match status" value="1"/>
</dbReference>
<keyword evidence="2 4" id="KW-0238">DNA-binding</keyword>